<name>A0A387H443_9ACTN</name>
<dbReference type="RefSeq" id="WP_120719342.1">
    <property type="nucleotide sequence ID" value="NZ_CP032698.1"/>
</dbReference>
<dbReference type="GO" id="GO:0032259">
    <property type="term" value="P:methylation"/>
    <property type="evidence" value="ECO:0007669"/>
    <property type="project" value="UniProtKB-KW"/>
</dbReference>
<dbReference type="CDD" id="cd02440">
    <property type="entry name" value="AdoMet_MTases"/>
    <property type="match status" value="1"/>
</dbReference>
<dbReference type="AlphaFoldDB" id="A0A387H443"/>
<feature type="domain" description="Methyltransferase" evidence="3">
    <location>
        <begin position="59"/>
        <end position="149"/>
    </location>
</feature>
<dbReference type="KEGG" id="shun:DWB77_00046"/>
<evidence type="ECO:0000256" key="1">
    <source>
        <dbReference type="ARBA" id="ARBA00022603"/>
    </source>
</evidence>
<dbReference type="GO" id="GO:0017000">
    <property type="term" value="P:antibiotic biosynthetic process"/>
    <property type="evidence" value="ECO:0007669"/>
    <property type="project" value="UniProtKB-ARBA"/>
</dbReference>
<evidence type="ECO:0000256" key="2">
    <source>
        <dbReference type="ARBA" id="ARBA00022679"/>
    </source>
</evidence>
<dbReference type="PANTHER" id="PTHR43861">
    <property type="entry name" value="TRANS-ACONITATE 2-METHYLTRANSFERASE-RELATED"/>
    <property type="match status" value="1"/>
</dbReference>
<protein>
    <submittedName>
        <fullName evidence="4">Ubiquinone biosynthesis O-methyltransferase</fullName>
        <ecNumber evidence="4">2.1.1.222</ecNumber>
    </submittedName>
</protein>
<accession>A0A387H443</accession>
<reference evidence="4 5" key="1">
    <citation type="submission" date="2018-10" db="EMBL/GenBank/DDBJ databases">
        <title>Relationship between Morphology and Antimicrobial Activity in Streptomyces.</title>
        <authorList>
            <person name="Kang H.J."/>
            <person name="Kim S.B."/>
        </authorList>
    </citation>
    <scope>NUCLEOTIDE SEQUENCE [LARGE SCALE GENOMIC DNA]</scope>
    <source>
        <strain evidence="4 5">BH38</strain>
    </source>
</reference>
<proteinExistence type="predicted"/>
<dbReference type="InterPro" id="IPR029063">
    <property type="entry name" value="SAM-dependent_MTases_sf"/>
</dbReference>
<keyword evidence="2 4" id="KW-0808">Transferase</keyword>
<dbReference type="SUPFAM" id="SSF53335">
    <property type="entry name" value="S-adenosyl-L-methionine-dependent methyltransferases"/>
    <property type="match status" value="1"/>
</dbReference>
<dbReference type="Gene3D" id="3.40.50.150">
    <property type="entry name" value="Vaccinia Virus protein VP39"/>
    <property type="match status" value="1"/>
</dbReference>
<dbReference type="Pfam" id="PF13649">
    <property type="entry name" value="Methyltransf_25"/>
    <property type="match status" value="1"/>
</dbReference>
<dbReference type="EMBL" id="CP032698">
    <property type="protein sequence ID" value="AYG77939.1"/>
    <property type="molecule type" value="Genomic_DNA"/>
</dbReference>
<dbReference type="InterPro" id="IPR041698">
    <property type="entry name" value="Methyltransf_25"/>
</dbReference>
<keyword evidence="5" id="KW-1185">Reference proteome</keyword>
<evidence type="ECO:0000313" key="4">
    <source>
        <dbReference type="EMBL" id="AYG77939.1"/>
    </source>
</evidence>
<dbReference type="Proteomes" id="UP000271554">
    <property type="component" value="Chromosome"/>
</dbReference>
<evidence type="ECO:0000313" key="5">
    <source>
        <dbReference type="Proteomes" id="UP000271554"/>
    </source>
</evidence>
<evidence type="ECO:0000259" key="3">
    <source>
        <dbReference type="Pfam" id="PF13649"/>
    </source>
</evidence>
<keyword evidence="1 4" id="KW-0489">Methyltransferase</keyword>
<dbReference type="PANTHER" id="PTHR43861:SF1">
    <property type="entry name" value="TRANS-ACONITATE 2-METHYLTRANSFERASE"/>
    <property type="match status" value="1"/>
</dbReference>
<dbReference type="GO" id="GO:0102208">
    <property type="term" value="F:2-polyprenyl-6-hydroxyphenol methylase activity"/>
    <property type="evidence" value="ECO:0007669"/>
    <property type="project" value="UniProtKB-EC"/>
</dbReference>
<gene>
    <name evidence="4" type="primary">ubiG_1</name>
    <name evidence="4" type="ORF">DWB77_00046</name>
</gene>
<organism evidence="4 5">
    <name type="scientific">Streptomyces hundungensis</name>
    <dbReference type="NCBI Taxonomy" id="1077946"/>
    <lineage>
        <taxon>Bacteria</taxon>
        <taxon>Bacillati</taxon>
        <taxon>Actinomycetota</taxon>
        <taxon>Actinomycetes</taxon>
        <taxon>Kitasatosporales</taxon>
        <taxon>Streptomycetaceae</taxon>
        <taxon>Streptomyces</taxon>
    </lineage>
</organism>
<sequence length="222" mass="24454">MDEDTPYASEEAAWDAYATRDRNQIWARGPERFHFTQWTLFPAHGPGVELIPCGPGTSVLDLGFGACANLAHLASLGGRAVGVDVSRAQVDAARAAHGDRLELHHDTAERFLTRCREEFDAVVSVFGGVWFCDPEVLLPLIWDRLKPGGVLVFSHRPPEDGEHGRTPHTDVLPAHRWSYAPGEWLDFLEAAGFTEEEAWTVPPPPTKEGLSGTVIVRGRRPS</sequence>
<dbReference type="OrthoDB" id="22151at2"/>
<keyword evidence="4" id="KW-0830">Ubiquinone</keyword>
<dbReference type="EC" id="2.1.1.222" evidence="4"/>